<dbReference type="InterPro" id="IPR026444">
    <property type="entry name" value="Secre_tail"/>
</dbReference>
<dbReference type="InterPro" id="IPR015919">
    <property type="entry name" value="Cadherin-like_sf"/>
</dbReference>
<dbReference type="PRINTS" id="PR00205">
    <property type="entry name" value="CADHERIN"/>
</dbReference>
<dbReference type="SUPFAM" id="SSF49313">
    <property type="entry name" value="Cadherin-like"/>
    <property type="match status" value="4"/>
</dbReference>
<dbReference type="GO" id="GO:0007156">
    <property type="term" value="P:homophilic cell adhesion via plasma membrane adhesion molecules"/>
    <property type="evidence" value="ECO:0007669"/>
    <property type="project" value="InterPro"/>
</dbReference>
<dbReference type="SUPFAM" id="SSF117281">
    <property type="entry name" value="Kelch motif"/>
    <property type="match status" value="1"/>
</dbReference>
<evidence type="ECO:0000313" key="6">
    <source>
        <dbReference type="EMBL" id="SHK62193.1"/>
    </source>
</evidence>
<dbReference type="RefSeq" id="WP_073124055.1">
    <property type="nucleotide sequence ID" value="NZ_FRAA01000006.1"/>
</dbReference>
<evidence type="ECO:0000256" key="2">
    <source>
        <dbReference type="ARBA" id="ARBA00022692"/>
    </source>
</evidence>
<keyword evidence="3" id="KW-1133">Transmembrane helix</keyword>
<evidence type="ECO:0000313" key="7">
    <source>
        <dbReference type="Proteomes" id="UP000184474"/>
    </source>
</evidence>
<dbReference type="InterPro" id="IPR050174">
    <property type="entry name" value="Protocadherin/Cadherin-CA"/>
</dbReference>
<dbReference type="Pfam" id="PF00028">
    <property type="entry name" value="Cadherin"/>
    <property type="match status" value="1"/>
</dbReference>
<feature type="domain" description="Cadherin" evidence="5">
    <location>
        <begin position="832"/>
        <end position="937"/>
    </location>
</feature>
<dbReference type="InterPro" id="IPR015915">
    <property type="entry name" value="Kelch-typ_b-propeller"/>
</dbReference>
<accession>A0A1M6TZ76</accession>
<dbReference type="GO" id="GO:0005509">
    <property type="term" value="F:calcium ion binding"/>
    <property type="evidence" value="ECO:0007669"/>
    <property type="project" value="InterPro"/>
</dbReference>
<sequence length="1100" mass="120375">EWITVNAYSLADSLSAHDQDFSSTFQIRFGEREYGTDAFYLDDIKVYQRYAHDMTATGLTVPEASVQLTATESITVELVNDGSSTETSVPLVAWIDGPNGRQEVAETASVSMAYDGTTSYTFESLVDLSAPGNYSFTVFSELTGEANVMNDTIRSSTEHYSVYTGELPYLADFESVEEAIYTTNQGELSGLSGWSYTIDNGSGLLSIGSHDANDTRSLQLTGSEDALNQARFTINLSQYDVANDEILFDIDFAMGADVSASQNKIFIRGSEDDEWIVFYDWGLNGTAGEFVEVRGLPIAQLLADNDQNFSATFQFRLDQMSTSNEFNLTVDNMSIYELPGLNARAAAVVASTGTEAYIGLGSNGTKFFNDFWKTDAENEFSIQLAEYPGVARDNAVSFMIGDLLYVGTGSGEDDTELSDFYVYDPAVDTWSTIADFGGGARTNAVGFALDGYGYVGTGYGSGDEQSDFWKYDPVTDTWIEVAGLGVDKRQSAFAFVIDGKAYVGGGLFYDDYSVQLSDIKAYDPSTDVWIEKIDADGINLSVNNAATFTAYGKGYITYGNKEKIVSYDPVTNEVENLGDFLEFGETRVDPVAFMLGDQPYFGLGYYGFFETVYSDEVVPLTGFNFAPVDIFLSAESMSENNAIDALIGTLTVEDPSDENSHTYSLVSDGVHDSNNDQVYILGSNLYAENSFDYETQSVIQFYLKVTDSHGASFAKAFELNVLDENEQPSSIQISSAVVEESPTGESLFVGVFTVLDDDVSDTHVYSILTGDTPFTVKDDSLFVTAPDFETQTSYELSIQATDAGDLTVNAQFEITILDVNEAMTEVEFDSDSFAEDLLVNDYVGSFTVVDPDANETFTYSFVEDSELGADNDSFYINTGDLFLSSRFNFEEQSEANILVRVTDNGGHFVDLAIVLTVTDANDLITDIVFIQTYTPISTIIPGQTELGHVEFSDEDLEDSYSYQIISANRDLSINAEGVVAANSNFSFFSGESMTFTVEVTDASGELFQQEFSIASGDLVLGTGTKNLLIEMYPNPVLSQLTISAPEADRLEVYTLTGVLVRDEQIGGQTVQLDCSALQAGVYLVRLYDGNQYSTYRLIKE</sequence>
<gene>
    <name evidence="6" type="ORF">SAMN04488028_106239</name>
</gene>
<dbReference type="InterPro" id="IPR002126">
    <property type="entry name" value="Cadherin-like_dom"/>
</dbReference>
<organism evidence="6 7">
    <name type="scientific">Reichenbachiella agariperforans</name>
    <dbReference type="NCBI Taxonomy" id="156994"/>
    <lineage>
        <taxon>Bacteria</taxon>
        <taxon>Pseudomonadati</taxon>
        <taxon>Bacteroidota</taxon>
        <taxon>Cytophagia</taxon>
        <taxon>Cytophagales</taxon>
        <taxon>Reichenbachiellaceae</taxon>
        <taxon>Reichenbachiella</taxon>
    </lineage>
</organism>
<keyword evidence="3" id="KW-0472">Membrane</keyword>
<dbReference type="AlphaFoldDB" id="A0A1M6TZ76"/>
<keyword evidence="7" id="KW-1185">Reference proteome</keyword>
<reference evidence="7" key="1">
    <citation type="submission" date="2016-11" db="EMBL/GenBank/DDBJ databases">
        <authorList>
            <person name="Varghese N."/>
            <person name="Submissions S."/>
        </authorList>
    </citation>
    <scope>NUCLEOTIDE SEQUENCE [LARGE SCALE GENOMIC DNA]</scope>
    <source>
        <strain evidence="7">DSM 26134</strain>
    </source>
</reference>
<feature type="domain" description="Cadherin" evidence="5">
    <location>
        <begin position="636"/>
        <end position="730"/>
    </location>
</feature>
<comment type="subcellular location">
    <subcellularLocation>
        <location evidence="1">Membrane</location>
        <topology evidence="1">Single-pass membrane protein</topology>
    </subcellularLocation>
</comment>
<dbReference type="PROSITE" id="PS50268">
    <property type="entry name" value="CADHERIN_2"/>
    <property type="match status" value="3"/>
</dbReference>
<feature type="domain" description="Cadherin" evidence="5">
    <location>
        <begin position="729"/>
        <end position="833"/>
    </location>
</feature>
<dbReference type="Pfam" id="PF24681">
    <property type="entry name" value="Kelch_KLHDC2_KLHL20_DRC7"/>
    <property type="match status" value="1"/>
</dbReference>
<dbReference type="NCBIfam" id="TIGR04183">
    <property type="entry name" value="Por_Secre_tail"/>
    <property type="match status" value="1"/>
</dbReference>
<dbReference type="Pfam" id="PF18962">
    <property type="entry name" value="Por_Secre_tail"/>
    <property type="match status" value="1"/>
</dbReference>
<dbReference type="CDD" id="cd11304">
    <property type="entry name" value="Cadherin_repeat"/>
    <property type="match status" value="3"/>
</dbReference>
<dbReference type="Proteomes" id="UP000184474">
    <property type="component" value="Unassembled WGS sequence"/>
</dbReference>
<keyword evidence="2" id="KW-0812">Transmembrane</keyword>
<dbReference type="PANTHER" id="PTHR24028">
    <property type="entry name" value="CADHERIN-87A"/>
    <property type="match status" value="1"/>
</dbReference>
<proteinExistence type="predicted"/>
<dbReference type="EMBL" id="FRAA01000006">
    <property type="protein sequence ID" value="SHK62193.1"/>
    <property type="molecule type" value="Genomic_DNA"/>
</dbReference>
<dbReference type="STRING" id="156994.SAMN04488028_106239"/>
<feature type="non-terminal residue" evidence="6">
    <location>
        <position position="1"/>
    </location>
</feature>
<dbReference type="PANTHER" id="PTHR24028:SF328">
    <property type="entry name" value="CADHERIN-3"/>
    <property type="match status" value="1"/>
</dbReference>
<evidence type="ECO:0000256" key="4">
    <source>
        <dbReference type="ARBA" id="ARBA00023180"/>
    </source>
</evidence>
<evidence type="ECO:0000259" key="5">
    <source>
        <dbReference type="PROSITE" id="PS50268"/>
    </source>
</evidence>
<keyword evidence="4" id="KW-0325">Glycoprotein</keyword>
<protein>
    <submittedName>
        <fullName evidence="6">Por secretion system C-terminal sorting domain-containing protein</fullName>
    </submittedName>
</protein>
<evidence type="ECO:0000256" key="1">
    <source>
        <dbReference type="ARBA" id="ARBA00004167"/>
    </source>
</evidence>
<evidence type="ECO:0000256" key="3">
    <source>
        <dbReference type="ARBA" id="ARBA00022989"/>
    </source>
</evidence>
<dbReference type="Gene3D" id="2.120.10.80">
    <property type="entry name" value="Kelch-type beta propeller"/>
    <property type="match status" value="1"/>
</dbReference>
<name>A0A1M6TZ76_REIAG</name>
<dbReference type="Gene3D" id="2.60.40.60">
    <property type="entry name" value="Cadherins"/>
    <property type="match status" value="3"/>
</dbReference>
<dbReference type="GO" id="GO:0005886">
    <property type="term" value="C:plasma membrane"/>
    <property type="evidence" value="ECO:0007669"/>
    <property type="project" value="TreeGrafter"/>
</dbReference>
<dbReference type="SMART" id="SM00112">
    <property type="entry name" value="CA"/>
    <property type="match status" value="3"/>
</dbReference>